<dbReference type="Gene3D" id="2.160.20.10">
    <property type="entry name" value="Single-stranded right-handed beta-helix, Pectin lyase-like"/>
    <property type="match status" value="2"/>
</dbReference>
<dbReference type="Proteomes" id="UP000828390">
    <property type="component" value="Unassembled WGS sequence"/>
</dbReference>
<feature type="transmembrane region" description="Helical" evidence="1">
    <location>
        <begin position="443"/>
        <end position="461"/>
    </location>
</feature>
<reference evidence="3" key="2">
    <citation type="submission" date="2020-11" db="EMBL/GenBank/DDBJ databases">
        <authorList>
            <person name="McCartney M.A."/>
            <person name="Auch B."/>
            <person name="Kono T."/>
            <person name="Mallez S."/>
            <person name="Becker A."/>
            <person name="Gohl D.M."/>
            <person name="Silverstein K.A.T."/>
            <person name="Koren S."/>
            <person name="Bechman K.B."/>
            <person name="Herman A."/>
            <person name="Abrahante J.E."/>
            <person name="Garbe J."/>
        </authorList>
    </citation>
    <scope>NUCLEOTIDE SEQUENCE</scope>
    <source>
        <strain evidence="3">Duluth1</strain>
        <tissue evidence="3">Whole animal</tissue>
    </source>
</reference>
<dbReference type="InterPro" id="IPR012334">
    <property type="entry name" value="Pectin_lyas_fold"/>
</dbReference>
<dbReference type="InterPro" id="IPR011050">
    <property type="entry name" value="Pectin_lyase_fold/virulence"/>
</dbReference>
<dbReference type="EMBL" id="JAIWYP010000014">
    <property type="protein sequence ID" value="KAH3711737.1"/>
    <property type="molecule type" value="Genomic_DNA"/>
</dbReference>
<dbReference type="InterPro" id="IPR006626">
    <property type="entry name" value="PbH1"/>
</dbReference>
<evidence type="ECO:0000313" key="3">
    <source>
        <dbReference type="EMBL" id="KAH3711737.1"/>
    </source>
</evidence>
<reference evidence="3" key="1">
    <citation type="journal article" date="2019" name="bioRxiv">
        <title>The Genome of the Zebra Mussel, Dreissena polymorpha: A Resource for Invasive Species Research.</title>
        <authorList>
            <person name="McCartney M.A."/>
            <person name="Auch B."/>
            <person name="Kono T."/>
            <person name="Mallez S."/>
            <person name="Zhang Y."/>
            <person name="Obille A."/>
            <person name="Becker A."/>
            <person name="Abrahante J.E."/>
            <person name="Garbe J."/>
            <person name="Badalamenti J.P."/>
            <person name="Herman A."/>
            <person name="Mangelson H."/>
            <person name="Liachko I."/>
            <person name="Sullivan S."/>
            <person name="Sone E.D."/>
            <person name="Koren S."/>
            <person name="Silverstein K.A.T."/>
            <person name="Beckman K.B."/>
            <person name="Gohl D.M."/>
        </authorList>
    </citation>
    <scope>NUCLEOTIDE SEQUENCE</scope>
    <source>
        <strain evidence="3">Duluth1</strain>
        <tissue evidence="3">Whole animal</tissue>
    </source>
</reference>
<protein>
    <recommendedName>
        <fullName evidence="2">Right handed beta helix domain-containing protein</fullName>
    </recommendedName>
</protein>
<accession>A0A9D4BW95</accession>
<gene>
    <name evidence="3" type="ORF">DPMN_071410</name>
</gene>
<comment type="caution">
    <text evidence="3">The sequence shown here is derived from an EMBL/GenBank/DDBJ whole genome shotgun (WGS) entry which is preliminary data.</text>
</comment>
<evidence type="ECO:0000259" key="2">
    <source>
        <dbReference type="Pfam" id="PF13229"/>
    </source>
</evidence>
<dbReference type="SMART" id="SM00710">
    <property type="entry name" value="PbH1"/>
    <property type="match status" value="7"/>
</dbReference>
<evidence type="ECO:0000313" key="4">
    <source>
        <dbReference type="Proteomes" id="UP000828390"/>
    </source>
</evidence>
<keyword evidence="1" id="KW-0812">Transmembrane</keyword>
<sequence length="465" mass="52054">MTHLLVNNTKEGITLKTTKATLHDVTSTFSRTSGFHIIATDNKHDVSSISVSNMNASNNADGVTINAGTGYNNYISISNCIVADNTADGIVTTSTGNVTISECTIERNKARGMKLDMRTNGFIKIVKSLIRDNSEYALEGEVTAGIEMDSSTISDHRLVYYNWGWYTRAHTNLRITASNSKLTTVVIKNSIITNNTADGILLTHSYNNGGPVAITVDNNTFNIGNWAFEFDYQEYYLAPFYNNIIFVNNTMSNYTEYHRQKAVVKFRLTTYDNHNMISINQNRFANNTGYYGIRIEDVYGKAYVNISFNTFVSNSFSSSTIDIPYATKLDLHNNVFESLANPSCALQAPGFEISYSINATNNYWGSKNLSEIVNTICGFEKNMGHSYVSYIPYYEDKMLTQLTSPENFNKSIAHGTFGGELTRNTQLARSDFPMPILIQRSIVIRYVYSVSFLHLTAIFGLQRLS</sequence>
<dbReference type="SUPFAM" id="SSF51126">
    <property type="entry name" value="Pectin lyase-like"/>
    <property type="match status" value="1"/>
</dbReference>
<dbReference type="Pfam" id="PF13229">
    <property type="entry name" value="Beta_helix"/>
    <property type="match status" value="1"/>
</dbReference>
<keyword evidence="4" id="KW-1185">Reference proteome</keyword>
<keyword evidence="1" id="KW-0472">Membrane</keyword>
<name>A0A9D4BW95_DREPO</name>
<organism evidence="3 4">
    <name type="scientific">Dreissena polymorpha</name>
    <name type="common">Zebra mussel</name>
    <name type="synonym">Mytilus polymorpha</name>
    <dbReference type="NCBI Taxonomy" id="45954"/>
    <lineage>
        <taxon>Eukaryota</taxon>
        <taxon>Metazoa</taxon>
        <taxon>Spiralia</taxon>
        <taxon>Lophotrochozoa</taxon>
        <taxon>Mollusca</taxon>
        <taxon>Bivalvia</taxon>
        <taxon>Autobranchia</taxon>
        <taxon>Heteroconchia</taxon>
        <taxon>Euheterodonta</taxon>
        <taxon>Imparidentia</taxon>
        <taxon>Neoheterodontei</taxon>
        <taxon>Myida</taxon>
        <taxon>Dreissenoidea</taxon>
        <taxon>Dreissenidae</taxon>
        <taxon>Dreissena</taxon>
    </lineage>
</organism>
<evidence type="ECO:0000256" key="1">
    <source>
        <dbReference type="SAM" id="Phobius"/>
    </source>
</evidence>
<proteinExistence type="predicted"/>
<dbReference type="InterPro" id="IPR039448">
    <property type="entry name" value="Beta_helix"/>
</dbReference>
<feature type="domain" description="Right handed beta helix" evidence="2">
    <location>
        <begin position="12"/>
        <end position="157"/>
    </location>
</feature>
<keyword evidence="1" id="KW-1133">Transmembrane helix</keyword>
<dbReference type="AlphaFoldDB" id="A0A9D4BW95"/>